<gene>
    <name evidence="2" type="primary">coaA_2</name>
    <name evidence="2" type="ORF">ENKNEFLB_03947</name>
</gene>
<dbReference type="GO" id="GO:0004594">
    <property type="term" value="F:pantothenate kinase activity"/>
    <property type="evidence" value="ECO:0007669"/>
    <property type="project" value="UniProtKB-EC"/>
</dbReference>
<dbReference type="Proteomes" id="UP000679307">
    <property type="component" value="Chromosome"/>
</dbReference>
<evidence type="ECO:0000313" key="3">
    <source>
        <dbReference type="Proteomes" id="UP000679307"/>
    </source>
</evidence>
<reference evidence="2 3" key="1">
    <citation type="submission" date="2021-05" db="EMBL/GenBank/DDBJ databases">
        <title>Complete genome of Nocardioides aquaticus KCTC 9944T isolated from meromictic and hypersaline Ekho Lake, Antarctica.</title>
        <authorList>
            <person name="Hwang K."/>
            <person name="Kim K.M."/>
            <person name="Choe H."/>
        </authorList>
    </citation>
    <scope>NUCLEOTIDE SEQUENCE [LARGE SCALE GENOMIC DNA]</scope>
    <source>
        <strain evidence="2 3">KCTC 9944</strain>
    </source>
</reference>
<dbReference type="EMBL" id="CP075371">
    <property type="protein sequence ID" value="QVT81537.1"/>
    <property type="molecule type" value="Genomic_DNA"/>
</dbReference>
<keyword evidence="2" id="KW-0418">Kinase</keyword>
<sequence length="224" mass="23666">MTAPPVVRLSPDGSELENLLPPAVRLLGVSGSPGAGKSTLAAALATRLGGRVVPMDGFHYADVELRRRGLLARKGAPETFDAEGYAALLGRVRARRAGEAPVVAPSFERDLEQPLAGAVAVPDEARQETGMVVTEGNYLLLDEPRWAAVRTGLDAVWHVVVDEPLRRARLLARHEAYGKSAADAAAWVAAVDDPNAALVEAVRDRADLVLDLTAWSPAGRSGLS</sequence>
<evidence type="ECO:0000259" key="1">
    <source>
        <dbReference type="Pfam" id="PF00485"/>
    </source>
</evidence>
<dbReference type="InterPro" id="IPR006083">
    <property type="entry name" value="PRK/URK"/>
</dbReference>
<dbReference type="EC" id="2.7.1.33" evidence="2"/>
<dbReference type="RefSeq" id="WP_246535676.1">
    <property type="nucleotide sequence ID" value="NZ_BAAAHS010000103.1"/>
</dbReference>
<protein>
    <submittedName>
        <fullName evidence="2">Pantothenate kinase</fullName>
        <ecNumber evidence="2">2.7.1.33</ecNumber>
    </submittedName>
</protein>
<feature type="domain" description="Phosphoribulokinase/uridine kinase" evidence="1">
    <location>
        <begin position="27"/>
        <end position="211"/>
    </location>
</feature>
<name>A0ABX8ELZ5_9ACTN</name>
<dbReference type="NCBIfam" id="NF006743">
    <property type="entry name" value="PRK09270.1-2"/>
    <property type="match status" value="1"/>
</dbReference>
<dbReference type="PANTHER" id="PTHR10285">
    <property type="entry name" value="URIDINE KINASE"/>
    <property type="match status" value="1"/>
</dbReference>
<dbReference type="Pfam" id="PF00485">
    <property type="entry name" value="PRK"/>
    <property type="match status" value="1"/>
</dbReference>
<organism evidence="2 3">
    <name type="scientific">Nocardioides aquaticus</name>
    <dbReference type="NCBI Taxonomy" id="160826"/>
    <lineage>
        <taxon>Bacteria</taxon>
        <taxon>Bacillati</taxon>
        <taxon>Actinomycetota</taxon>
        <taxon>Actinomycetes</taxon>
        <taxon>Propionibacteriales</taxon>
        <taxon>Nocardioidaceae</taxon>
        <taxon>Nocardioides</taxon>
    </lineage>
</organism>
<accession>A0ABX8ELZ5</accession>
<keyword evidence="2" id="KW-0808">Transferase</keyword>
<evidence type="ECO:0000313" key="2">
    <source>
        <dbReference type="EMBL" id="QVT81537.1"/>
    </source>
</evidence>
<proteinExistence type="predicted"/>
<keyword evidence="3" id="KW-1185">Reference proteome</keyword>